<gene>
    <name evidence="2" type="ORF">OUZ56_012603</name>
</gene>
<evidence type="ECO:0000256" key="1">
    <source>
        <dbReference type="SAM" id="MobiDB-lite"/>
    </source>
</evidence>
<feature type="compositionally biased region" description="Polar residues" evidence="1">
    <location>
        <begin position="66"/>
        <end position="77"/>
    </location>
</feature>
<sequence length="265" mass="29808">MDPTILHHFESPSSGTVTPQTQLWESQLPRSLNNKLVDKNHQMEEPLGSSTSRDLPFSSEELSEHVPTSSDSNSQNHNLTFDVKEILNSHEEGVKIVEKYQADVAMPVTEKDRSTIINIALGHVIRIVGHYYPEASTKEKLAAAIVAAFPQMGLIRDGQPAYTYINNSATGNAYIDQHLKRMRKAALTPDQRKRKSVEKPKDDARKEFLRFLDVDFGRLVLVVCAKLMPRIQQAKSQLNTTLQQIVFFLKFTELCLVVAAILALL</sequence>
<dbReference type="EMBL" id="JAOYFB010000002">
    <property type="protein sequence ID" value="KAK4007446.1"/>
    <property type="molecule type" value="Genomic_DNA"/>
</dbReference>
<comment type="caution">
    <text evidence="2">The sequence shown here is derived from an EMBL/GenBank/DDBJ whole genome shotgun (WGS) entry which is preliminary data.</text>
</comment>
<dbReference type="PANTHER" id="PTHR31025">
    <property type="entry name" value="SI:CH211-196P9.1-RELATED"/>
    <property type="match status" value="1"/>
</dbReference>
<proteinExistence type="predicted"/>
<evidence type="ECO:0000313" key="3">
    <source>
        <dbReference type="Proteomes" id="UP001234178"/>
    </source>
</evidence>
<dbReference type="Proteomes" id="UP001234178">
    <property type="component" value="Unassembled WGS sequence"/>
</dbReference>
<accession>A0ABQ9Z3H4</accession>
<feature type="region of interest" description="Disordered" evidence="1">
    <location>
        <begin position="44"/>
        <end position="77"/>
    </location>
</feature>
<protein>
    <submittedName>
        <fullName evidence="2">Uncharacterized protein</fullName>
    </submittedName>
</protein>
<feature type="region of interest" description="Disordered" evidence="1">
    <location>
        <begin position="1"/>
        <end position="20"/>
    </location>
</feature>
<keyword evidence="3" id="KW-1185">Reference proteome</keyword>
<reference evidence="2 3" key="1">
    <citation type="journal article" date="2023" name="Nucleic Acids Res.">
        <title>The hologenome of Daphnia magna reveals possible DNA methylation and microbiome-mediated evolution of the host genome.</title>
        <authorList>
            <person name="Chaturvedi A."/>
            <person name="Li X."/>
            <person name="Dhandapani V."/>
            <person name="Marshall H."/>
            <person name="Kissane S."/>
            <person name="Cuenca-Cambronero M."/>
            <person name="Asole G."/>
            <person name="Calvet F."/>
            <person name="Ruiz-Romero M."/>
            <person name="Marangio P."/>
            <person name="Guigo R."/>
            <person name="Rago D."/>
            <person name="Mirbahai L."/>
            <person name="Eastwood N."/>
            <person name="Colbourne J.K."/>
            <person name="Zhou J."/>
            <person name="Mallon E."/>
            <person name="Orsini L."/>
        </authorList>
    </citation>
    <scope>NUCLEOTIDE SEQUENCE [LARGE SCALE GENOMIC DNA]</scope>
    <source>
        <strain evidence="2">LRV0_1</strain>
    </source>
</reference>
<organism evidence="2 3">
    <name type="scientific">Daphnia magna</name>
    <dbReference type="NCBI Taxonomy" id="35525"/>
    <lineage>
        <taxon>Eukaryota</taxon>
        <taxon>Metazoa</taxon>
        <taxon>Ecdysozoa</taxon>
        <taxon>Arthropoda</taxon>
        <taxon>Crustacea</taxon>
        <taxon>Branchiopoda</taxon>
        <taxon>Diplostraca</taxon>
        <taxon>Cladocera</taxon>
        <taxon>Anomopoda</taxon>
        <taxon>Daphniidae</taxon>
        <taxon>Daphnia</taxon>
    </lineage>
</organism>
<dbReference type="PANTHER" id="PTHR31025:SF29">
    <property type="entry name" value="SI:CH211-196P9.1"/>
    <property type="match status" value="1"/>
</dbReference>
<name>A0ABQ9Z3H4_9CRUS</name>
<evidence type="ECO:0000313" key="2">
    <source>
        <dbReference type="EMBL" id="KAK4007446.1"/>
    </source>
</evidence>
<feature type="compositionally biased region" description="Polar residues" evidence="1">
    <location>
        <begin position="11"/>
        <end position="20"/>
    </location>
</feature>
<feature type="compositionally biased region" description="Basic and acidic residues" evidence="1">
    <location>
        <begin position="1"/>
        <end position="10"/>
    </location>
</feature>